<accession>A0ABU5S3H5</accession>
<dbReference type="EMBL" id="JAYGIL010000008">
    <property type="protein sequence ID" value="MEA5402990.1"/>
    <property type="molecule type" value="Genomic_DNA"/>
</dbReference>
<evidence type="ECO:0000313" key="3">
    <source>
        <dbReference type="EMBL" id="MEA5402990.1"/>
    </source>
</evidence>
<evidence type="ECO:0000259" key="2">
    <source>
        <dbReference type="Pfam" id="PF17761"/>
    </source>
</evidence>
<dbReference type="InterPro" id="IPR041527">
    <property type="entry name" value="YhcG_N"/>
</dbReference>
<feature type="region of interest" description="Disordered" evidence="1">
    <location>
        <begin position="1"/>
        <end position="22"/>
    </location>
</feature>
<reference evidence="3 4" key="1">
    <citation type="submission" date="2023-12" db="EMBL/GenBank/DDBJ databases">
        <title>Novel species of the genus Arcicella isolated from rivers.</title>
        <authorList>
            <person name="Lu H."/>
        </authorList>
    </citation>
    <scope>NUCLEOTIDE SEQUENCE [LARGE SCALE GENOMIC DNA]</scope>
    <source>
        <strain evidence="3 4">DC2W</strain>
    </source>
</reference>
<sequence length="46" mass="5306">MTHWSENRGREQQGNGRAKYGDNILQRLSQELSAEFGKGFNHTNLE</sequence>
<evidence type="ECO:0000256" key="1">
    <source>
        <dbReference type="SAM" id="MobiDB-lite"/>
    </source>
</evidence>
<comment type="caution">
    <text evidence="3">The sequence shown here is derived from an EMBL/GenBank/DDBJ whole genome shotgun (WGS) entry which is preliminary data.</text>
</comment>
<keyword evidence="4" id="KW-1185">Reference proteome</keyword>
<protein>
    <recommendedName>
        <fullName evidence="2">YhcG N-terminal domain-containing protein</fullName>
    </recommendedName>
</protein>
<gene>
    <name evidence="3" type="ORF">VB776_08695</name>
</gene>
<proteinExistence type="predicted"/>
<feature type="compositionally biased region" description="Basic and acidic residues" evidence="1">
    <location>
        <begin position="1"/>
        <end position="11"/>
    </location>
</feature>
<feature type="domain" description="YhcG N-terminal" evidence="2">
    <location>
        <begin position="11"/>
        <end position="45"/>
    </location>
</feature>
<dbReference type="RefSeq" id="WP_323328081.1">
    <property type="nucleotide sequence ID" value="NZ_JAYGIL010000008.1"/>
</dbReference>
<evidence type="ECO:0000313" key="4">
    <source>
        <dbReference type="Proteomes" id="UP001303899"/>
    </source>
</evidence>
<organism evidence="3 4">
    <name type="scientific">Arcicella gelida</name>
    <dbReference type="NCBI Taxonomy" id="2984195"/>
    <lineage>
        <taxon>Bacteria</taxon>
        <taxon>Pseudomonadati</taxon>
        <taxon>Bacteroidota</taxon>
        <taxon>Cytophagia</taxon>
        <taxon>Cytophagales</taxon>
        <taxon>Flectobacillaceae</taxon>
        <taxon>Arcicella</taxon>
    </lineage>
</organism>
<name>A0ABU5S3H5_9BACT</name>
<dbReference type="Pfam" id="PF17761">
    <property type="entry name" value="DUF1016_N"/>
    <property type="match status" value="1"/>
</dbReference>
<dbReference type="Proteomes" id="UP001303899">
    <property type="component" value="Unassembled WGS sequence"/>
</dbReference>